<proteinExistence type="predicted"/>
<evidence type="ECO:0000313" key="2">
    <source>
        <dbReference type="Proteomes" id="UP001044222"/>
    </source>
</evidence>
<dbReference type="AlphaFoldDB" id="A0A9D3LHL3"/>
<protein>
    <submittedName>
        <fullName evidence="1">Uncharacterized protein</fullName>
    </submittedName>
</protein>
<comment type="caution">
    <text evidence="1">The sequence shown here is derived from an EMBL/GenBank/DDBJ whole genome shotgun (WGS) entry which is preliminary data.</text>
</comment>
<organism evidence="1 2">
    <name type="scientific">Anguilla anguilla</name>
    <name type="common">European freshwater eel</name>
    <name type="synonym">Muraena anguilla</name>
    <dbReference type="NCBI Taxonomy" id="7936"/>
    <lineage>
        <taxon>Eukaryota</taxon>
        <taxon>Metazoa</taxon>
        <taxon>Chordata</taxon>
        <taxon>Craniata</taxon>
        <taxon>Vertebrata</taxon>
        <taxon>Euteleostomi</taxon>
        <taxon>Actinopterygii</taxon>
        <taxon>Neopterygii</taxon>
        <taxon>Teleostei</taxon>
        <taxon>Anguilliformes</taxon>
        <taxon>Anguillidae</taxon>
        <taxon>Anguilla</taxon>
    </lineage>
</organism>
<dbReference type="EMBL" id="JAFIRN010000107">
    <property type="protein sequence ID" value="KAG5830116.1"/>
    <property type="molecule type" value="Genomic_DNA"/>
</dbReference>
<keyword evidence="2" id="KW-1185">Reference proteome</keyword>
<accession>A0A9D3LHL3</accession>
<evidence type="ECO:0000313" key="1">
    <source>
        <dbReference type="EMBL" id="KAG5830116.1"/>
    </source>
</evidence>
<reference evidence="1" key="1">
    <citation type="submission" date="2021-01" db="EMBL/GenBank/DDBJ databases">
        <title>A chromosome-scale assembly of European eel, Anguilla anguilla.</title>
        <authorList>
            <person name="Henkel C."/>
            <person name="Jong-Raadsen S.A."/>
            <person name="Dufour S."/>
            <person name="Weltzien F.-A."/>
            <person name="Palstra A.P."/>
            <person name="Pelster B."/>
            <person name="Spaink H.P."/>
            <person name="Van Den Thillart G.E."/>
            <person name="Jansen H."/>
            <person name="Zahm M."/>
            <person name="Klopp C."/>
            <person name="Cedric C."/>
            <person name="Louis A."/>
            <person name="Berthelot C."/>
            <person name="Parey E."/>
            <person name="Roest Crollius H."/>
            <person name="Montfort J."/>
            <person name="Robinson-Rechavi M."/>
            <person name="Bucao C."/>
            <person name="Bouchez O."/>
            <person name="Gislard M."/>
            <person name="Lluch J."/>
            <person name="Milhes M."/>
            <person name="Lampietro C."/>
            <person name="Lopez Roques C."/>
            <person name="Donnadieu C."/>
            <person name="Braasch I."/>
            <person name="Desvignes T."/>
            <person name="Postlethwait J."/>
            <person name="Bobe J."/>
            <person name="Guiguen Y."/>
            <person name="Dirks R."/>
        </authorList>
    </citation>
    <scope>NUCLEOTIDE SEQUENCE</scope>
    <source>
        <strain evidence="1">Tag_6206</strain>
        <tissue evidence="1">Liver</tissue>
    </source>
</reference>
<dbReference type="Proteomes" id="UP001044222">
    <property type="component" value="Unassembled WGS sequence"/>
</dbReference>
<gene>
    <name evidence="1" type="ORF">ANANG_G00317150</name>
</gene>
<sequence>MSLRQLELQEQKSTVSSLERVVQQVTKSDQVLSVVQRSLEEQRGRVSSIQLQLQQLSLAFGQDSAHTELAQLRGSLGTLSQQVSIVEGLKERLCVLEGRYLQHSRLLDIHVDQLQRNEERFRELESTSYCGKLIWKIRD</sequence>
<name>A0A9D3LHL3_ANGAN</name>